<dbReference type="InterPro" id="IPR036188">
    <property type="entry name" value="FAD/NAD-bd_sf"/>
</dbReference>
<organism evidence="23 24">
    <name type="scientific">Lobosporangium transversale</name>
    <dbReference type="NCBI Taxonomy" id="64571"/>
    <lineage>
        <taxon>Eukaryota</taxon>
        <taxon>Fungi</taxon>
        <taxon>Fungi incertae sedis</taxon>
        <taxon>Mucoromycota</taxon>
        <taxon>Mortierellomycotina</taxon>
        <taxon>Mortierellomycetes</taxon>
        <taxon>Mortierellales</taxon>
        <taxon>Mortierellaceae</taxon>
        <taxon>Lobosporangium</taxon>
    </lineage>
</organism>
<gene>
    <name evidence="23" type="ORF">BCR41DRAFT_388959</name>
</gene>
<comment type="cofactor">
    <cofactor evidence="1">
        <name>FAD</name>
        <dbReference type="ChEBI" id="CHEBI:57692"/>
    </cofactor>
</comment>
<dbReference type="InterPro" id="IPR000960">
    <property type="entry name" value="Flavin_mOase"/>
</dbReference>
<evidence type="ECO:0000256" key="22">
    <source>
        <dbReference type="ARBA" id="ARBA00049443"/>
    </source>
</evidence>
<dbReference type="InterPro" id="IPR050346">
    <property type="entry name" value="FMO-like"/>
</dbReference>
<dbReference type="EMBL" id="MCFF01000042">
    <property type="protein sequence ID" value="ORZ07266.1"/>
    <property type="molecule type" value="Genomic_DNA"/>
</dbReference>
<keyword evidence="7" id="KW-0274">FAD</keyword>
<evidence type="ECO:0000256" key="12">
    <source>
        <dbReference type="ARBA" id="ARBA00023136"/>
    </source>
</evidence>
<evidence type="ECO:0000256" key="15">
    <source>
        <dbReference type="ARBA" id="ARBA00034536"/>
    </source>
</evidence>
<dbReference type="OrthoDB" id="66881at2759"/>
<comment type="caution">
    <text evidence="23">The sequence shown here is derived from an EMBL/GenBank/DDBJ whole genome shotgun (WGS) entry which is preliminary data.</text>
</comment>
<dbReference type="STRING" id="64571.A0A1Y2GEL0"/>
<evidence type="ECO:0000256" key="21">
    <source>
        <dbReference type="ARBA" id="ARBA00048088"/>
    </source>
</evidence>
<keyword evidence="24" id="KW-1185">Reference proteome</keyword>
<comment type="function">
    <text evidence="18">Broad spectrum monooxygenase that catalyzes the oxygenation of a wide variety of nitrogen- and sulfur-containing compounds including xenobiotics. Catalyzes the S-oxygenation of hypotaurine to produce taurine, an organic osmolyte involved in cell volume regulation as well as a variety of cytoprotective and developmental processes. In vitro, catalyzes the N-oxygenation of trimethylamine (TMA) to produce trimethylamine N-oxide (TMAO) and could therefore participate to the detoxification of this compound that is generated by the action of gut microbiota from dietary precursors such as choline, choline containing compounds, betaine or L-carnitine.</text>
</comment>
<comment type="catalytic activity">
    <reaction evidence="22">
        <text>N,N-dimethylaniline + NADPH + O2 + H(+) = N,N-dimethylaniline N-oxide + NADP(+) + H2O</text>
        <dbReference type="Rhea" id="RHEA:24468"/>
        <dbReference type="ChEBI" id="CHEBI:15377"/>
        <dbReference type="ChEBI" id="CHEBI:15378"/>
        <dbReference type="ChEBI" id="CHEBI:15379"/>
        <dbReference type="ChEBI" id="CHEBI:16269"/>
        <dbReference type="ChEBI" id="CHEBI:17735"/>
        <dbReference type="ChEBI" id="CHEBI:57783"/>
        <dbReference type="ChEBI" id="CHEBI:58349"/>
        <dbReference type="EC" id="1.14.13.8"/>
    </reaction>
    <physiologicalReaction direction="left-to-right" evidence="22">
        <dbReference type="Rhea" id="RHEA:24469"/>
    </physiologicalReaction>
</comment>
<dbReference type="FunCoup" id="A0A1Y2GEL0">
    <property type="interactions" value="30"/>
</dbReference>
<name>A0A1Y2GEL0_9FUNG</name>
<dbReference type="SUPFAM" id="SSF51905">
    <property type="entry name" value="FAD/NAD(P)-binding domain"/>
    <property type="match status" value="2"/>
</dbReference>
<sequence length="555" mass="63468">MADLAKPNDTKPRKRVAVIGGGCAGLTSIKQCLDEKDRLEVVAFEQEPYTGGLWRYVDVTEENPNPHSSVYKSITINVSKEMMTFSDFAIPGSWPTYLHHRKIVQYFDMYAERYKLKDHIRFSTKVVEVQELKDEGNRWLVRFHPVTTTATTSADFVVQEEIFDYVMMCTGHHSVPRYPSFPGMDPDDLDAFTGQQIHSHFYREPNQFKEQNVLVVGLGNSGADLAVELSQGQSPVYLSRRTPVWILPRWLLGKPMDHFITRFIYMLPAILVQWTLMFLIKLTFPKLHPLMKPKHRVFMTNTVISASLHERTNTGMVVPKVNIKRIGPGKRVEFEDGSSLEDIDTIMWCTGYQVSYPTLDPEILSSSSGGNGDNQAQLWKFMFSPRHPNIAFIGLIRPKGAFAPVLEMQSRFVCQVWADRSLTPIPSPDQMEEEIVKEQRETQKEWGANHMIQFDSYPYMDKLAKRIGCYPSYSKLVRRFGLVEGTRLKIEAIFGPPFPMFYRLVGPHPWMAVGDGKALPGDPAREVIWGYRGCKEYQGSKYLRDESESLLKTGA</sequence>
<comment type="similarity">
    <text evidence="3">Belongs to the FMO family.</text>
</comment>
<dbReference type="Gene3D" id="3.50.50.60">
    <property type="entry name" value="FAD/NAD(P)-binding domain"/>
    <property type="match status" value="1"/>
</dbReference>
<proteinExistence type="inferred from homology"/>
<comment type="subcellular location">
    <subcellularLocation>
        <location evidence="2">Endoplasmic reticulum membrane</location>
        <topology evidence="2">Single-pass membrane protein</topology>
    </subcellularLocation>
</comment>
<dbReference type="AlphaFoldDB" id="A0A1Y2GEL0"/>
<evidence type="ECO:0000256" key="2">
    <source>
        <dbReference type="ARBA" id="ARBA00004389"/>
    </source>
</evidence>
<dbReference type="InParanoid" id="A0A1Y2GEL0"/>
<dbReference type="GO" id="GO:0050660">
    <property type="term" value="F:flavin adenine dinucleotide binding"/>
    <property type="evidence" value="ECO:0007669"/>
    <property type="project" value="InterPro"/>
</dbReference>
<dbReference type="FunFam" id="3.50.50.60:FF:000159">
    <property type="entry name" value="Dimethylaniline monooxygenase [N-oxide-forming]"/>
    <property type="match status" value="1"/>
</dbReference>
<evidence type="ECO:0000256" key="18">
    <source>
        <dbReference type="ARBA" id="ARBA00045957"/>
    </source>
</evidence>
<dbReference type="GeneID" id="33569912"/>
<dbReference type="GO" id="GO:0050661">
    <property type="term" value="F:NADP binding"/>
    <property type="evidence" value="ECO:0007669"/>
    <property type="project" value="InterPro"/>
</dbReference>
<evidence type="ECO:0000256" key="13">
    <source>
        <dbReference type="ARBA" id="ARBA00029725"/>
    </source>
</evidence>
<dbReference type="PRINTS" id="PR00370">
    <property type="entry name" value="FMOXYGENASE"/>
</dbReference>
<dbReference type="PIRSF" id="PIRSF000332">
    <property type="entry name" value="FMO"/>
    <property type="match status" value="1"/>
</dbReference>
<evidence type="ECO:0000256" key="11">
    <source>
        <dbReference type="ARBA" id="ARBA00023033"/>
    </source>
</evidence>
<keyword evidence="8" id="KW-0521">NADP</keyword>
<protein>
    <recommendedName>
        <fullName evidence="15">Flavin-containing monooxygenase 1</fullName>
        <ecNumber evidence="14">1.14.13.148</ecNumber>
    </recommendedName>
    <alternativeName>
        <fullName evidence="17">Dimethylaniline monooxygenase [N-oxide-forming] 1</fullName>
    </alternativeName>
    <alternativeName>
        <fullName evidence="13">Dimethylaniline oxidase 1</fullName>
    </alternativeName>
    <alternativeName>
        <fullName evidence="16">Trimethylamine monooxygenase</fullName>
    </alternativeName>
</protein>
<comment type="catalytic activity">
    <reaction evidence="19">
        <text>hypotaurine + NADH + O2 + H(+) = taurine + NAD(+) + H2O</text>
        <dbReference type="Rhea" id="RHEA:74111"/>
        <dbReference type="ChEBI" id="CHEBI:15377"/>
        <dbReference type="ChEBI" id="CHEBI:15378"/>
        <dbReference type="ChEBI" id="CHEBI:15379"/>
        <dbReference type="ChEBI" id="CHEBI:57540"/>
        <dbReference type="ChEBI" id="CHEBI:57853"/>
        <dbReference type="ChEBI" id="CHEBI:57945"/>
        <dbReference type="ChEBI" id="CHEBI:507393"/>
        <dbReference type="EC" id="1.14.13.8"/>
    </reaction>
    <physiologicalReaction direction="left-to-right" evidence="19">
        <dbReference type="Rhea" id="RHEA:74112"/>
    </physiologicalReaction>
</comment>
<reference evidence="23 24" key="1">
    <citation type="submission" date="2016-07" db="EMBL/GenBank/DDBJ databases">
        <title>Pervasive Adenine N6-methylation of Active Genes in Fungi.</title>
        <authorList>
            <consortium name="DOE Joint Genome Institute"/>
            <person name="Mondo S.J."/>
            <person name="Dannebaum R.O."/>
            <person name="Kuo R.C."/>
            <person name="Labutti K."/>
            <person name="Haridas S."/>
            <person name="Kuo A."/>
            <person name="Salamov A."/>
            <person name="Ahrendt S.R."/>
            <person name="Lipzen A."/>
            <person name="Sullivan W."/>
            <person name="Andreopoulos W.B."/>
            <person name="Clum A."/>
            <person name="Lindquist E."/>
            <person name="Daum C."/>
            <person name="Ramamoorthy G.K."/>
            <person name="Gryganskyi A."/>
            <person name="Culley D."/>
            <person name="Magnuson J.K."/>
            <person name="James T.Y."/>
            <person name="O'Malley M.A."/>
            <person name="Stajich J.E."/>
            <person name="Spatafora J.W."/>
            <person name="Visel A."/>
            <person name="Grigoriev I.V."/>
        </authorList>
    </citation>
    <scope>NUCLEOTIDE SEQUENCE [LARGE SCALE GENOMIC DNA]</scope>
    <source>
        <strain evidence="23 24">NRRL 3116</strain>
    </source>
</reference>
<keyword evidence="5" id="KW-0812">Transmembrane</keyword>
<keyword evidence="11 23" id="KW-0503">Monooxygenase</keyword>
<evidence type="ECO:0000256" key="14">
    <source>
        <dbReference type="ARBA" id="ARBA00034528"/>
    </source>
</evidence>
<dbReference type="GO" id="GO:0034899">
    <property type="term" value="F:trimethylamine monooxygenase activity"/>
    <property type="evidence" value="ECO:0007669"/>
    <property type="project" value="UniProtKB-EC"/>
</dbReference>
<dbReference type="EC" id="1.14.13.148" evidence="14"/>
<dbReference type="PANTHER" id="PTHR23023">
    <property type="entry name" value="DIMETHYLANILINE MONOOXYGENASE"/>
    <property type="match status" value="1"/>
</dbReference>
<dbReference type="GO" id="GO:0005789">
    <property type="term" value="C:endoplasmic reticulum membrane"/>
    <property type="evidence" value="ECO:0007669"/>
    <property type="project" value="UniProtKB-SubCell"/>
</dbReference>
<evidence type="ECO:0000256" key="19">
    <source>
        <dbReference type="ARBA" id="ARBA00047338"/>
    </source>
</evidence>
<evidence type="ECO:0000256" key="6">
    <source>
        <dbReference type="ARBA" id="ARBA00022824"/>
    </source>
</evidence>
<comment type="catalytic activity">
    <reaction evidence="21">
        <text>trimethylamine + NADPH + O2 = trimethylamine N-oxide + NADP(+) + H2O</text>
        <dbReference type="Rhea" id="RHEA:31979"/>
        <dbReference type="ChEBI" id="CHEBI:15377"/>
        <dbReference type="ChEBI" id="CHEBI:15379"/>
        <dbReference type="ChEBI" id="CHEBI:15724"/>
        <dbReference type="ChEBI" id="CHEBI:57783"/>
        <dbReference type="ChEBI" id="CHEBI:58349"/>
        <dbReference type="ChEBI" id="CHEBI:58389"/>
        <dbReference type="EC" id="1.14.13.148"/>
    </reaction>
    <physiologicalReaction direction="left-to-right" evidence="21">
        <dbReference type="Rhea" id="RHEA:31980"/>
    </physiologicalReaction>
</comment>
<evidence type="ECO:0000256" key="1">
    <source>
        <dbReference type="ARBA" id="ARBA00001974"/>
    </source>
</evidence>
<evidence type="ECO:0000256" key="9">
    <source>
        <dbReference type="ARBA" id="ARBA00022989"/>
    </source>
</evidence>
<keyword evidence="6" id="KW-0256">Endoplasmic reticulum</keyword>
<evidence type="ECO:0000256" key="17">
    <source>
        <dbReference type="ARBA" id="ARBA00034561"/>
    </source>
</evidence>
<evidence type="ECO:0000313" key="24">
    <source>
        <dbReference type="Proteomes" id="UP000193648"/>
    </source>
</evidence>
<evidence type="ECO:0000256" key="3">
    <source>
        <dbReference type="ARBA" id="ARBA00009183"/>
    </source>
</evidence>
<evidence type="ECO:0000256" key="5">
    <source>
        <dbReference type="ARBA" id="ARBA00022692"/>
    </source>
</evidence>
<dbReference type="Proteomes" id="UP000193648">
    <property type="component" value="Unassembled WGS sequence"/>
</dbReference>
<evidence type="ECO:0000256" key="20">
    <source>
        <dbReference type="ARBA" id="ARBA00048041"/>
    </source>
</evidence>
<comment type="catalytic activity">
    <reaction evidence="20">
        <text>hypotaurine + NADPH + O2 + H(+) = taurine + NADP(+) + H2O</text>
        <dbReference type="Rhea" id="RHEA:69819"/>
        <dbReference type="ChEBI" id="CHEBI:15377"/>
        <dbReference type="ChEBI" id="CHEBI:15378"/>
        <dbReference type="ChEBI" id="CHEBI:15379"/>
        <dbReference type="ChEBI" id="CHEBI:57783"/>
        <dbReference type="ChEBI" id="CHEBI:57853"/>
        <dbReference type="ChEBI" id="CHEBI:58349"/>
        <dbReference type="ChEBI" id="CHEBI:507393"/>
        <dbReference type="EC" id="1.14.13.8"/>
    </reaction>
    <physiologicalReaction direction="left-to-right" evidence="20">
        <dbReference type="Rhea" id="RHEA:69820"/>
    </physiologicalReaction>
</comment>
<keyword evidence="12" id="KW-0472">Membrane</keyword>
<dbReference type="InterPro" id="IPR020946">
    <property type="entry name" value="Flavin_mOase-like"/>
</dbReference>
<evidence type="ECO:0000313" key="23">
    <source>
        <dbReference type="EMBL" id="ORZ07266.1"/>
    </source>
</evidence>
<evidence type="ECO:0000256" key="10">
    <source>
        <dbReference type="ARBA" id="ARBA00023002"/>
    </source>
</evidence>
<evidence type="ECO:0000256" key="8">
    <source>
        <dbReference type="ARBA" id="ARBA00022857"/>
    </source>
</evidence>
<keyword evidence="4" id="KW-0285">Flavoprotein</keyword>
<evidence type="ECO:0000256" key="16">
    <source>
        <dbReference type="ARBA" id="ARBA00034554"/>
    </source>
</evidence>
<keyword evidence="9" id="KW-1133">Transmembrane helix</keyword>
<dbReference type="GO" id="GO:0004499">
    <property type="term" value="F:N,N-dimethylaniline monooxygenase activity"/>
    <property type="evidence" value="ECO:0007669"/>
    <property type="project" value="InterPro"/>
</dbReference>
<evidence type="ECO:0000256" key="4">
    <source>
        <dbReference type="ARBA" id="ARBA00022630"/>
    </source>
</evidence>
<dbReference type="RefSeq" id="XP_021877929.1">
    <property type="nucleotide sequence ID" value="XM_022028069.1"/>
</dbReference>
<dbReference type="Pfam" id="PF00743">
    <property type="entry name" value="FMO-like"/>
    <property type="match status" value="1"/>
</dbReference>
<keyword evidence="10" id="KW-0560">Oxidoreductase</keyword>
<evidence type="ECO:0000256" key="7">
    <source>
        <dbReference type="ARBA" id="ARBA00022827"/>
    </source>
</evidence>
<accession>A0A1Y2GEL0</accession>